<dbReference type="GO" id="GO:0004794">
    <property type="term" value="F:threonine deaminase activity"/>
    <property type="evidence" value="ECO:0007669"/>
    <property type="project" value="TreeGrafter"/>
</dbReference>
<dbReference type="KEGG" id="tcd:AAIA72_03980"/>
<evidence type="ECO:0000313" key="5">
    <source>
        <dbReference type="EMBL" id="XDT73148.1"/>
    </source>
</evidence>
<dbReference type="EMBL" id="CP154858">
    <property type="protein sequence ID" value="XDT73148.1"/>
    <property type="molecule type" value="Genomic_DNA"/>
</dbReference>
<sequence length="328" mass="35992">MRSQALQITDILRAYHVVRRNLEPTPLRRYESLSRMVGADVFVKHDHVLPSATSWVRGAVALAFELKKNGIQHVVSSGPFSFMHALATACRMFSMKITLFVDSRLDPQREGWLADQNAEVMEVEGGASNAAARFASDASAYFVDPFEEPLLICGMGTVYLELFEAQPDVDVLFVPVGSGMLAAAAAIAVRALSPRTTIIGVCPQGEEAVYRSWRMKMPRKIPAESRVEWLNYDHVKPVPFSYYAEGLQDFVQLPDAAFFKAAAVMLHHTRMVVDPASAGVLAAACARRDVLQGRSVALLMPTSNMALSTLMEITLKEEVTTGDLSVQG</sequence>
<evidence type="ECO:0000259" key="4">
    <source>
        <dbReference type="Pfam" id="PF00291"/>
    </source>
</evidence>
<evidence type="ECO:0000256" key="3">
    <source>
        <dbReference type="ARBA" id="ARBA00023239"/>
    </source>
</evidence>
<feature type="domain" description="Tryptophan synthase beta chain-like PALP" evidence="4">
    <location>
        <begin position="21"/>
        <end position="299"/>
    </location>
</feature>
<dbReference type="AlphaFoldDB" id="A0AB39UYC9"/>
<organism evidence="5">
    <name type="scientific">Thermohahella caldifontis</name>
    <dbReference type="NCBI Taxonomy" id="3142973"/>
    <lineage>
        <taxon>Bacteria</taxon>
        <taxon>Pseudomonadati</taxon>
        <taxon>Pseudomonadota</taxon>
        <taxon>Gammaproteobacteria</taxon>
        <taxon>Oceanospirillales</taxon>
        <taxon>Hahellaceae</taxon>
        <taxon>Thermohahella</taxon>
    </lineage>
</organism>
<dbReference type="InterPro" id="IPR001926">
    <property type="entry name" value="TrpB-like_PALP"/>
</dbReference>
<dbReference type="PANTHER" id="PTHR48078:SF6">
    <property type="entry name" value="L-THREONINE DEHYDRATASE CATABOLIC TDCB"/>
    <property type="match status" value="1"/>
</dbReference>
<accession>A0AB39UYC9</accession>
<proteinExistence type="predicted"/>
<keyword evidence="2" id="KW-0663">Pyridoxal phosphate</keyword>
<dbReference type="InterPro" id="IPR036052">
    <property type="entry name" value="TrpB-like_PALP_sf"/>
</dbReference>
<dbReference type="GO" id="GO:0006565">
    <property type="term" value="P:L-serine catabolic process"/>
    <property type="evidence" value="ECO:0007669"/>
    <property type="project" value="TreeGrafter"/>
</dbReference>
<dbReference type="GO" id="GO:0006567">
    <property type="term" value="P:L-threonine catabolic process"/>
    <property type="evidence" value="ECO:0007669"/>
    <property type="project" value="TreeGrafter"/>
</dbReference>
<protein>
    <submittedName>
        <fullName evidence="5">PLP-dependent lyase/thiolase</fullName>
    </submittedName>
</protein>
<dbReference type="InterPro" id="IPR050147">
    <property type="entry name" value="Ser/Thr_Dehydratase"/>
</dbReference>
<evidence type="ECO:0000256" key="2">
    <source>
        <dbReference type="ARBA" id="ARBA00022898"/>
    </source>
</evidence>
<keyword evidence="3 5" id="KW-0456">Lyase</keyword>
<comment type="cofactor">
    <cofactor evidence="1">
        <name>pyridoxal 5'-phosphate</name>
        <dbReference type="ChEBI" id="CHEBI:597326"/>
    </cofactor>
</comment>
<dbReference type="SUPFAM" id="SSF53686">
    <property type="entry name" value="Tryptophan synthase beta subunit-like PLP-dependent enzymes"/>
    <property type="match status" value="1"/>
</dbReference>
<dbReference type="GO" id="GO:0009097">
    <property type="term" value="P:isoleucine biosynthetic process"/>
    <property type="evidence" value="ECO:0007669"/>
    <property type="project" value="TreeGrafter"/>
</dbReference>
<name>A0AB39UYC9_9GAMM</name>
<dbReference type="RefSeq" id="WP_369602144.1">
    <property type="nucleotide sequence ID" value="NZ_CP154858.1"/>
</dbReference>
<dbReference type="Pfam" id="PF00291">
    <property type="entry name" value="PALP"/>
    <property type="match status" value="1"/>
</dbReference>
<dbReference type="GO" id="GO:0003941">
    <property type="term" value="F:L-serine ammonia-lyase activity"/>
    <property type="evidence" value="ECO:0007669"/>
    <property type="project" value="TreeGrafter"/>
</dbReference>
<reference evidence="5" key="1">
    <citation type="submission" date="2024-05" db="EMBL/GenBank/DDBJ databases">
        <title>Genome sequencing of novel strain.</title>
        <authorList>
            <person name="Ganbat D."/>
            <person name="Ganbat S."/>
            <person name="Lee S.-J."/>
        </authorList>
    </citation>
    <scope>NUCLEOTIDE SEQUENCE</scope>
    <source>
        <strain evidence="5">SMD15-11</strain>
    </source>
</reference>
<gene>
    <name evidence="5" type="ORF">AAIA72_03980</name>
</gene>
<dbReference type="PANTHER" id="PTHR48078">
    <property type="entry name" value="THREONINE DEHYDRATASE, MITOCHONDRIAL-RELATED"/>
    <property type="match status" value="1"/>
</dbReference>
<evidence type="ECO:0000256" key="1">
    <source>
        <dbReference type="ARBA" id="ARBA00001933"/>
    </source>
</evidence>
<dbReference type="Gene3D" id="3.40.50.1100">
    <property type="match status" value="2"/>
</dbReference>